<dbReference type="RefSeq" id="WP_003336654.1">
    <property type="nucleotide sequence ID" value="NZ_CP007806.1"/>
</dbReference>
<sequence length="167" mass="19426">MVPLVYVVEIEMPKGKLPGFYAQFVHKIGEQVKVIDRDKKLMIVSTEDDQQQLLQIAAKYQAETECFSMWLLPEGVTCPRLSDYGFISLHDRQYVYANLVSFFRFSDNPLTLDHQEAYEQMEQYILVSFTAKDQTIYIVDTNHKELLDQLASRYKVILDWHPGIPSA</sequence>
<proteinExistence type="predicted"/>
<evidence type="ECO:0000313" key="1">
    <source>
        <dbReference type="EMBL" id="AIG27834.1"/>
    </source>
</evidence>
<organism evidence="1 2">
    <name type="scientific">Brevibacillus laterosporus LMG 15441</name>
    <dbReference type="NCBI Taxonomy" id="1042163"/>
    <lineage>
        <taxon>Bacteria</taxon>
        <taxon>Bacillati</taxon>
        <taxon>Bacillota</taxon>
        <taxon>Bacilli</taxon>
        <taxon>Bacillales</taxon>
        <taxon>Paenibacillaceae</taxon>
        <taxon>Brevibacillus</taxon>
    </lineage>
</organism>
<protein>
    <submittedName>
        <fullName evidence="1">Uncharacterized protein</fullName>
    </submittedName>
</protein>
<gene>
    <name evidence="1" type="ORF">BRLA_c035220</name>
</gene>
<reference evidence="1 2" key="1">
    <citation type="journal article" date="2011" name="J. Bacteriol.">
        <title>Genome sequence of Brevibacillus laterosporus LMG 15441, a pathogen of invertebrates.</title>
        <authorList>
            <person name="Djukic M."/>
            <person name="Poehlein A."/>
            <person name="Thurmer A."/>
            <person name="Daniel R."/>
        </authorList>
    </citation>
    <scope>NUCLEOTIDE SEQUENCE [LARGE SCALE GENOMIC DNA]</scope>
    <source>
        <strain evidence="1 2">LMG 15441</strain>
    </source>
</reference>
<accession>A0A075R7J6</accession>
<dbReference type="Proteomes" id="UP000005850">
    <property type="component" value="Chromosome"/>
</dbReference>
<dbReference type="KEGG" id="blr:BRLA_c035220"/>
<name>A0A075R7J6_BRELA</name>
<dbReference type="HOGENOM" id="CLU_1583393_0_0_9"/>
<keyword evidence="2" id="KW-1185">Reference proteome</keyword>
<dbReference type="AlphaFoldDB" id="A0A075R7J6"/>
<dbReference type="EMBL" id="CP007806">
    <property type="protein sequence ID" value="AIG27834.1"/>
    <property type="molecule type" value="Genomic_DNA"/>
</dbReference>
<dbReference type="eggNOG" id="ENOG5033JDD">
    <property type="taxonomic scope" value="Bacteria"/>
</dbReference>
<evidence type="ECO:0000313" key="2">
    <source>
        <dbReference type="Proteomes" id="UP000005850"/>
    </source>
</evidence>
<dbReference type="STRING" id="1042163.BRLA_c035220"/>